<sequence length="40" mass="4359">MLRKKVAKSEGSILADRVATENPNGRIKLCAHHGSKLTID</sequence>
<evidence type="ECO:0000313" key="1">
    <source>
        <dbReference type="EMBL" id="JAD16672.1"/>
    </source>
</evidence>
<proteinExistence type="predicted"/>
<reference evidence="1" key="1">
    <citation type="submission" date="2014-09" db="EMBL/GenBank/DDBJ databases">
        <authorList>
            <person name="Magalhaes I.L.F."/>
            <person name="Oliveira U."/>
            <person name="Santos F.R."/>
            <person name="Vidigal T.H.D.A."/>
            <person name="Brescovit A.D."/>
            <person name="Santos A.J."/>
        </authorList>
    </citation>
    <scope>NUCLEOTIDE SEQUENCE</scope>
    <source>
        <tissue evidence="1">Shoot tissue taken approximately 20 cm above the soil surface</tissue>
    </source>
</reference>
<reference evidence="1" key="2">
    <citation type="journal article" date="2015" name="Data Brief">
        <title>Shoot transcriptome of the giant reed, Arundo donax.</title>
        <authorList>
            <person name="Barrero R.A."/>
            <person name="Guerrero F.D."/>
            <person name="Moolhuijzen P."/>
            <person name="Goolsby J.A."/>
            <person name="Tidwell J."/>
            <person name="Bellgard S.E."/>
            <person name="Bellgard M.I."/>
        </authorList>
    </citation>
    <scope>NUCLEOTIDE SEQUENCE</scope>
    <source>
        <tissue evidence="1">Shoot tissue taken approximately 20 cm above the soil surface</tissue>
    </source>
</reference>
<dbReference type="AlphaFoldDB" id="A0A0A8XYA8"/>
<organism evidence="1">
    <name type="scientific">Arundo donax</name>
    <name type="common">Giant reed</name>
    <name type="synonym">Donax arundinaceus</name>
    <dbReference type="NCBI Taxonomy" id="35708"/>
    <lineage>
        <taxon>Eukaryota</taxon>
        <taxon>Viridiplantae</taxon>
        <taxon>Streptophyta</taxon>
        <taxon>Embryophyta</taxon>
        <taxon>Tracheophyta</taxon>
        <taxon>Spermatophyta</taxon>
        <taxon>Magnoliopsida</taxon>
        <taxon>Liliopsida</taxon>
        <taxon>Poales</taxon>
        <taxon>Poaceae</taxon>
        <taxon>PACMAD clade</taxon>
        <taxon>Arundinoideae</taxon>
        <taxon>Arundineae</taxon>
        <taxon>Arundo</taxon>
    </lineage>
</organism>
<dbReference type="EMBL" id="GBRH01281223">
    <property type="protein sequence ID" value="JAD16672.1"/>
    <property type="molecule type" value="Transcribed_RNA"/>
</dbReference>
<protein>
    <submittedName>
        <fullName evidence="1">Uncharacterized protein</fullName>
    </submittedName>
</protein>
<name>A0A0A8XYA8_ARUDO</name>
<accession>A0A0A8XYA8</accession>